<dbReference type="OrthoDB" id="9787293at2"/>
<dbReference type="GO" id="GO:0016758">
    <property type="term" value="F:hexosyltransferase activity"/>
    <property type="evidence" value="ECO:0007669"/>
    <property type="project" value="TreeGrafter"/>
</dbReference>
<dbReference type="Pfam" id="PF13692">
    <property type="entry name" value="Glyco_trans_1_4"/>
    <property type="match status" value="1"/>
</dbReference>
<feature type="transmembrane region" description="Helical" evidence="1">
    <location>
        <begin position="85"/>
        <end position="104"/>
    </location>
</feature>
<feature type="domain" description="Glycosyltransferase subfamily 4-like N-terminal" evidence="2">
    <location>
        <begin position="31"/>
        <end position="206"/>
    </location>
</feature>
<dbReference type="PANTHER" id="PTHR45947">
    <property type="entry name" value="SULFOQUINOVOSYL TRANSFERASE SQD2"/>
    <property type="match status" value="1"/>
</dbReference>
<keyword evidence="1" id="KW-0472">Membrane</keyword>
<name>A0A844Z146_9SPHN</name>
<dbReference type="Pfam" id="PF13579">
    <property type="entry name" value="Glyco_trans_4_4"/>
    <property type="match status" value="1"/>
</dbReference>
<dbReference type="Gene3D" id="3.40.50.2000">
    <property type="entry name" value="Glycogen Phosphorylase B"/>
    <property type="match status" value="2"/>
</dbReference>
<dbReference type="CDD" id="cd03794">
    <property type="entry name" value="GT4_WbuB-like"/>
    <property type="match status" value="1"/>
</dbReference>
<dbReference type="PANTHER" id="PTHR45947:SF3">
    <property type="entry name" value="SULFOQUINOVOSYL TRANSFERASE SQD2"/>
    <property type="match status" value="1"/>
</dbReference>
<keyword evidence="1" id="KW-1133">Transmembrane helix</keyword>
<dbReference type="RefSeq" id="WP_160771522.1">
    <property type="nucleotide sequence ID" value="NZ_WTYV01000002.1"/>
</dbReference>
<reference evidence="3 4" key="1">
    <citation type="submission" date="2019-12" db="EMBL/GenBank/DDBJ databases">
        <title>Genomic-based taxomic classification of the family Erythrobacteraceae.</title>
        <authorList>
            <person name="Xu L."/>
        </authorList>
    </citation>
    <scope>NUCLEOTIDE SEQUENCE [LARGE SCALE GENOMIC DNA]</scope>
    <source>
        <strain evidence="3 4">M0322</strain>
    </source>
</reference>
<dbReference type="AlphaFoldDB" id="A0A844Z146"/>
<proteinExistence type="predicted"/>
<evidence type="ECO:0000256" key="1">
    <source>
        <dbReference type="SAM" id="Phobius"/>
    </source>
</evidence>
<dbReference type="Proteomes" id="UP000466966">
    <property type="component" value="Unassembled WGS sequence"/>
</dbReference>
<keyword evidence="3" id="KW-0808">Transferase</keyword>
<sequence length="422" mass="45602">MAGDHRQDQQDRVIWVNRFFYPDESATSIMLTDLVRQLAATGAGHEHHLVTSTARYAGGAEDGGAGLPGVIVHRIPALGRGNDSLLLRLANFLLFYTGALLLLLRYARRADTIVALTDPPLVGTVAALAARLKGAWLMHWVQDIFPETASRLGFAREGGVLEGMLVRLRNAAWQRAGRNVVIGERMRDFLVVQGIRPERIAVIPNWADETAIRPVPPSANPLRAEWGYAPEHCVIGYSGNLGRAHDVATKVAAMEHLRAAGPANLRFLFIGGGARQGELRRLAGEGDDGLLAFRPYQPMAMLANSLSVPDVHWISLLPRLEGLIVPSKLYGVLAAGRPVVFIGDPRGEVARLLAEGECGASFAPGEADTLARYLARLAQDPGLRAELGARARSLAEDHLHRQGRAAAWRARLRGDGTGEGGK</sequence>
<keyword evidence="4" id="KW-1185">Reference proteome</keyword>
<gene>
    <name evidence="3" type="ORF">GRI99_08200</name>
</gene>
<dbReference type="InterPro" id="IPR028098">
    <property type="entry name" value="Glyco_trans_4-like_N"/>
</dbReference>
<accession>A0A844Z146</accession>
<organism evidence="3 4">
    <name type="scientific">Alteraurantiacibacter buctensis</name>
    <dbReference type="NCBI Taxonomy" id="1503981"/>
    <lineage>
        <taxon>Bacteria</taxon>
        <taxon>Pseudomonadati</taxon>
        <taxon>Pseudomonadota</taxon>
        <taxon>Alphaproteobacteria</taxon>
        <taxon>Sphingomonadales</taxon>
        <taxon>Erythrobacteraceae</taxon>
        <taxon>Alteraurantiacibacter</taxon>
    </lineage>
</organism>
<comment type="caution">
    <text evidence="3">The sequence shown here is derived from an EMBL/GenBank/DDBJ whole genome shotgun (WGS) entry which is preliminary data.</text>
</comment>
<dbReference type="InterPro" id="IPR050194">
    <property type="entry name" value="Glycosyltransferase_grp1"/>
</dbReference>
<evidence type="ECO:0000313" key="3">
    <source>
        <dbReference type="EMBL" id="MXO71623.1"/>
    </source>
</evidence>
<evidence type="ECO:0000259" key="2">
    <source>
        <dbReference type="Pfam" id="PF13579"/>
    </source>
</evidence>
<keyword evidence="1" id="KW-0812">Transmembrane</keyword>
<protein>
    <submittedName>
        <fullName evidence="3">Glycosyltransferase</fullName>
    </submittedName>
</protein>
<evidence type="ECO:0000313" key="4">
    <source>
        <dbReference type="Proteomes" id="UP000466966"/>
    </source>
</evidence>
<dbReference type="SUPFAM" id="SSF53756">
    <property type="entry name" value="UDP-Glycosyltransferase/glycogen phosphorylase"/>
    <property type="match status" value="1"/>
</dbReference>
<dbReference type="EMBL" id="WTYV01000002">
    <property type="protein sequence ID" value="MXO71623.1"/>
    <property type="molecule type" value="Genomic_DNA"/>
</dbReference>